<sequence>MYSKAIYISTNQGHQNSIVALAIQKDGTLVQKSVTASGGAGAAGIDSAINAPSGPDALFSQSALTVAGKHLFAVNAGSNSLSMFKIHSATNLTLINTIDLPGEFPVTVGASEEHKLVCAGMSGAVAGVACSKFSAKGLAAADALRPFDIKQTTPPVGPLNTVSQVFFTSTHLFATVKGDPTKNNTGFLASFPIYANKVSSCGDHLSPPGTAVLFGAAPINETHIFSTDASFGAAALDLSRSNNNIGVQKALLPDQKATCWTSLNQDTQTAFVTDVGIDRIVEMSFDAKILNIIDMNNGDPGLIDLQAAGQFVYALSPGNDTVPTAIAVLDAKAGKQIQHLVMAGVLDKNAQGLAILKKD</sequence>
<dbReference type="OrthoDB" id="10006285at2759"/>
<protein>
    <recommendedName>
        <fullName evidence="3">3-carboxymuconate cyclase</fullName>
    </recommendedName>
</protein>
<organism evidence="1 2">
    <name type="scientific">Gomphillus americanus</name>
    <dbReference type="NCBI Taxonomy" id="1940652"/>
    <lineage>
        <taxon>Eukaryota</taxon>
        <taxon>Fungi</taxon>
        <taxon>Dikarya</taxon>
        <taxon>Ascomycota</taxon>
        <taxon>Pezizomycotina</taxon>
        <taxon>Lecanoromycetes</taxon>
        <taxon>OSLEUM clade</taxon>
        <taxon>Ostropomycetidae</taxon>
        <taxon>Ostropales</taxon>
        <taxon>Graphidaceae</taxon>
        <taxon>Gomphilloideae</taxon>
        <taxon>Gomphillus</taxon>
    </lineage>
</organism>
<dbReference type="SUPFAM" id="SSF50969">
    <property type="entry name" value="YVTN repeat-like/Quinoprotein amine dehydrogenase"/>
    <property type="match status" value="1"/>
</dbReference>
<comment type="caution">
    <text evidence="1">The sequence shown here is derived from an EMBL/GenBank/DDBJ whole genome shotgun (WGS) entry which is preliminary data.</text>
</comment>
<dbReference type="Gene3D" id="2.130.10.10">
    <property type="entry name" value="YVTN repeat-like/Quinoprotein amine dehydrogenase"/>
    <property type="match status" value="1"/>
</dbReference>
<dbReference type="AlphaFoldDB" id="A0A8H3IYG1"/>
<name>A0A8H3IYG1_9LECA</name>
<evidence type="ECO:0000313" key="1">
    <source>
        <dbReference type="EMBL" id="CAF9932529.1"/>
    </source>
</evidence>
<accession>A0A8H3IYG1</accession>
<dbReference type="InterPro" id="IPR015943">
    <property type="entry name" value="WD40/YVTN_repeat-like_dom_sf"/>
</dbReference>
<dbReference type="Proteomes" id="UP000664169">
    <property type="component" value="Unassembled WGS sequence"/>
</dbReference>
<evidence type="ECO:0008006" key="3">
    <source>
        <dbReference type="Google" id="ProtNLM"/>
    </source>
</evidence>
<proteinExistence type="predicted"/>
<reference evidence="1" key="1">
    <citation type="submission" date="2021-03" db="EMBL/GenBank/DDBJ databases">
        <authorList>
            <person name="Tagirdzhanova G."/>
        </authorList>
    </citation>
    <scope>NUCLEOTIDE SEQUENCE</scope>
</reference>
<dbReference type="SUPFAM" id="SSF51004">
    <property type="entry name" value="C-terminal (heme d1) domain of cytochrome cd1-nitrite reductase"/>
    <property type="match status" value="1"/>
</dbReference>
<dbReference type="InterPro" id="IPR011048">
    <property type="entry name" value="Haem_d1_sf"/>
</dbReference>
<gene>
    <name evidence="1" type="ORF">GOMPHAMPRED_006600</name>
</gene>
<keyword evidence="2" id="KW-1185">Reference proteome</keyword>
<dbReference type="InterPro" id="IPR011044">
    <property type="entry name" value="Quino_amine_DH_bsu"/>
</dbReference>
<dbReference type="EMBL" id="CAJPDQ010000045">
    <property type="protein sequence ID" value="CAF9932529.1"/>
    <property type="molecule type" value="Genomic_DNA"/>
</dbReference>
<evidence type="ECO:0000313" key="2">
    <source>
        <dbReference type="Proteomes" id="UP000664169"/>
    </source>
</evidence>